<sequence>MSVSQPPGESGRTIDTASLGARLAQAAMAIVLTIVSVLLMLTTHRLQLALGGIDLPAGLVFGAVLQIVICVFLWSATGSRFPLLLVGGLWGMLATPFLGESIGGGVLLPAQVADIPQISGWIVQGLGILIPFLMAGLVTVLGRRAPRRR</sequence>
<protein>
    <submittedName>
        <fullName evidence="2">Uncharacterized protein</fullName>
    </submittedName>
</protein>
<feature type="transmembrane region" description="Helical" evidence="1">
    <location>
        <begin position="118"/>
        <end position="141"/>
    </location>
</feature>
<proteinExistence type="predicted"/>
<feature type="transmembrane region" description="Helical" evidence="1">
    <location>
        <begin position="81"/>
        <end position="98"/>
    </location>
</feature>
<evidence type="ECO:0000313" key="2">
    <source>
        <dbReference type="EMBL" id="ATG55296.1"/>
    </source>
</evidence>
<evidence type="ECO:0000313" key="3">
    <source>
        <dbReference type="Proteomes" id="UP000217889"/>
    </source>
</evidence>
<dbReference type="KEGG" id="bgg:CFK41_11365"/>
<dbReference type="EMBL" id="CP023564">
    <property type="protein sequence ID" value="ATG55296.1"/>
    <property type="molecule type" value="Genomic_DNA"/>
</dbReference>
<dbReference type="OrthoDB" id="4792906at2"/>
<keyword evidence="3" id="KW-1185">Reference proteome</keyword>
<dbReference type="Proteomes" id="UP000217889">
    <property type="component" value="Chromosome"/>
</dbReference>
<keyword evidence="1" id="KW-0812">Transmembrane</keyword>
<feature type="transmembrane region" description="Helical" evidence="1">
    <location>
        <begin position="21"/>
        <end position="43"/>
    </location>
</feature>
<gene>
    <name evidence="2" type="ORF">CFK41_11365</name>
</gene>
<keyword evidence="1" id="KW-1133">Transmembrane helix</keyword>
<keyword evidence="1" id="KW-0472">Membrane</keyword>
<dbReference type="AlphaFoldDB" id="A0A291GYV9"/>
<accession>A0A291GYV9</accession>
<reference evidence="2 3" key="1">
    <citation type="journal article" date="2014" name="Int. J. Syst. Evol. Microbiol.">
        <title>Brachybacterium ginsengisoli sp. nov., isolated from soil of a ginseng field.</title>
        <authorList>
            <person name="Hoang V.A."/>
            <person name="Kim Y.J."/>
            <person name="Nguyen N.L."/>
            <person name="Yang D.C."/>
        </authorList>
    </citation>
    <scope>NUCLEOTIDE SEQUENCE [LARGE SCALE GENOMIC DNA]</scope>
    <source>
        <strain evidence="2 3">DCY80</strain>
    </source>
</reference>
<feature type="transmembrane region" description="Helical" evidence="1">
    <location>
        <begin position="55"/>
        <end position="74"/>
    </location>
</feature>
<dbReference type="RefSeq" id="WP_096799758.1">
    <property type="nucleotide sequence ID" value="NZ_CP023564.1"/>
</dbReference>
<organism evidence="2 3">
    <name type="scientific">Brachybacterium ginsengisoli</name>
    <dbReference type="NCBI Taxonomy" id="1331682"/>
    <lineage>
        <taxon>Bacteria</taxon>
        <taxon>Bacillati</taxon>
        <taxon>Actinomycetota</taxon>
        <taxon>Actinomycetes</taxon>
        <taxon>Micrococcales</taxon>
        <taxon>Dermabacteraceae</taxon>
        <taxon>Brachybacterium</taxon>
    </lineage>
</organism>
<name>A0A291GYV9_9MICO</name>
<evidence type="ECO:0000256" key="1">
    <source>
        <dbReference type="SAM" id="Phobius"/>
    </source>
</evidence>